<dbReference type="EMBL" id="BSPW01000083">
    <property type="protein sequence ID" value="GLT19737.1"/>
    <property type="molecule type" value="Genomic_DNA"/>
</dbReference>
<evidence type="ECO:0000256" key="1">
    <source>
        <dbReference type="ARBA" id="ARBA00022529"/>
    </source>
</evidence>
<evidence type="ECO:0000313" key="3">
    <source>
        <dbReference type="EMBL" id="GLT19737.1"/>
    </source>
</evidence>
<keyword evidence="2" id="KW-0081">Bacteriolytic enzyme</keyword>
<proteinExistence type="predicted"/>
<dbReference type="Proteomes" id="UP001157138">
    <property type="component" value="Unassembled WGS sequence"/>
</dbReference>
<sequence length="137" mass="16306">MYDHYKNLDKQVPKLEQVLTRKQQHFLFLEIYPFYEKETERLLTKPDVRSAYDKKSVIVWNQSSSSIREVLVDLTYRGDNVSSTRKMIIPSLVTDINDKLNGCDSKLCLLMKDDKVWIERFGVNHNRYKARYEALLK</sequence>
<dbReference type="RefSeq" id="WP_284193572.1">
    <property type="nucleotide sequence ID" value="NZ_BSPW01000083.1"/>
</dbReference>
<gene>
    <name evidence="3" type="ORF">GCM10007938_35200</name>
</gene>
<dbReference type="InterPro" id="IPR023347">
    <property type="entry name" value="Lysozyme_dom_sf"/>
</dbReference>
<protein>
    <submittedName>
        <fullName evidence="3">Uncharacterized protein</fullName>
    </submittedName>
</protein>
<keyword evidence="4" id="KW-1185">Reference proteome</keyword>
<keyword evidence="1" id="KW-0929">Antimicrobial</keyword>
<reference evidence="4" key="1">
    <citation type="journal article" date="2019" name="Int. J. Syst. Evol. Microbiol.">
        <title>The Global Catalogue of Microorganisms (GCM) 10K type strain sequencing project: providing services to taxonomists for standard genome sequencing and annotation.</title>
        <authorList>
            <consortium name="The Broad Institute Genomics Platform"/>
            <consortium name="The Broad Institute Genome Sequencing Center for Infectious Disease"/>
            <person name="Wu L."/>
            <person name="Ma J."/>
        </authorList>
    </citation>
    <scope>NUCLEOTIDE SEQUENCE [LARGE SCALE GENOMIC DNA]</scope>
    <source>
        <strain evidence="4">NBRC 108723</strain>
    </source>
</reference>
<comment type="caution">
    <text evidence="3">The sequence shown here is derived from an EMBL/GenBank/DDBJ whole genome shotgun (WGS) entry which is preliminary data.</text>
</comment>
<name>A0ABQ6F4W9_9VIBR</name>
<accession>A0ABQ6F4W9</accession>
<organism evidence="3 4">
    <name type="scientific">Vibrio zhanjiangensis</name>
    <dbReference type="NCBI Taxonomy" id="1046128"/>
    <lineage>
        <taxon>Bacteria</taxon>
        <taxon>Pseudomonadati</taxon>
        <taxon>Pseudomonadota</taxon>
        <taxon>Gammaproteobacteria</taxon>
        <taxon>Vibrionales</taxon>
        <taxon>Vibrionaceae</taxon>
        <taxon>Vibrio</taxon>
    </lineage>
</organism>
<dbReference type="Gene3D" id="1.10.530.40">
    <property type="match status" value="1"/>
</dbReference>
<evidence type="ECO:0000313" key="4">
    <source>
        <dbReference type="Proteomes" id="UP001157138"/>
    </source>
</evidence>
<evidence type="ECO:0000256" key="2">
    <source>
        <dbReference type="ARBA" id="ARBA00022638"/>
    </source>
</evidence>